<organism evidence="5 6">
    <name type="scientific">Mesobacillus foraminis</name>
    <dbReference type="NCBI Taxonomy" id="279826"/>
    <lineage>
        <taxon>Bacteria</taxon>
        <taxon>Bacillati</taxon>
        <taxon>Bacillota</taxon>
        <taxon>Bacilli</taxon>
        <taxon>Bacillales</taxon>
        <taxon>Bacillaceae</taxon>
        <taxon>Mesobacillus</taxon>
    </lineage>
</organism>
<dbReference type="EMBL" id="SLVV01000016">
    <property type="protein sequence ID" value="TCN19728.1"/>
    <property type="molecule type" value="Genomic_DNA"/>
</dbReference>
<dbReference type="RefSeq" id="WP_132011259.1">
    <property type="nucleotide sequence ID" value="NZ_JABUHM010000017.1"/>
</dbReference>
<keyword evidence="3" id="KW-0378">Hydrolase</keyword>
<evidence type="ECO:0000256" key="1">
    <source>
        <dbReference type="ARBA" id="ARBA00022649"/>
    </source>
</evidence>
<evidence type="ECO:0000256" key="2">
    <source>
        <dbReference type="ARBA" id="ARBA00022722"/>
    </source>
</evidence>
<keyword evidence="1" id="KW-1277">Toxin-antitoxin system</keyword>
<dbReference type="NCBIfam" id="NF047751">
    <property type="entry name" value="HepT_toxin"/>
    <property type="match status" value="1"/>
</dbReference>
<comment type="similarity">
    <text evidence="4">Belongs to the HepT RNase toxin family.</text>
</comment>
<proteinExistence type="inferred from homology"/>
<evidence type="ECO:0000313" key="5">
    <source>
        <dbReference type="EMBL" id="TCN19728.1"/>
    </source>
</evidence>
<evidence type="ECO:0000256" key="3">
    <source>
        <dbReference type="ARBA" id="ARBA00022801"/>
    </source>
</evidence>
<dbReference type="InterPro" id="IPR037038">
    <property type="entry name" value="HepT-like_sf"/>
</dbReference>
<name>A0A4R2AZY5_9BACI</name>
<dbReference type="AlphaFoldDB" id="A0A4R2AZY5"/>
<dbReference type="InterPro" id="IPR052379">
    <property type="entry name" value="Type_VII_TA_RNase"/>
</dbReference>
<dbReference type="PANTHER" id="PTHR33397">
    <property type="entry name" value="UPF0331 PROTEIN YUTE"/>
    <property type="match status" value="1"/>
</dbReference>
<dbReference type="Pfam" id="PF01934">
    <property type="entry name" value="HepT-like"/>
    <property type="match status" value="1"/>
</dbReference>
<dbReference type="GO" id="GO:0016787">
    <property type="term" value="F:hydrolase activity"/>
    <property type="evidence" value="ECO:0007669"/>
    <property type="project" value="UniProtKB-KW"/>
</dbReference>
<keyword evidence="6" id="KW-1185">Reference proteome</keyword>
<sequence>MRNELILYIVNIVERCIRCIHEIYDNNPKHLENRVKRDTIILNLQRACEGCITLAMHIVAEKKIGLPHNNMEAFNLLETGGVIPSSLSKKMKDLLLKDYQDINLDSLKKILDHRLVDFFHYTKTILSY</sequence>
<evidence type="ECO:0000313" key="6">
    <source>
        <dbReference type="Proteomes" id="UP000295689"/>
    </source>
</evidence>
<protein>
    <submittedName>
        <fullName evidence="5">Uncharacterized protein YutE (UPF0331/DUF86 family)</fullName>
    </submittedName>
</protein>
<dbReference type="InterPro" id="IPR008201">
    <property type="entry name" value="HepT-like"/>
</dbReference>
<dbReference type="GO" id="GO:0004540">
    <property type="term" value="F:RNA nuclease activity"/>
    <property type="evidence" value="ECO:0007669"/>
    <property type="project" value="InterPro"/>
</dbReference>
<dbReference type="PANTHER" id="PTHR33397:SF3">
    <property type="entry name" value="MRNA NUCLEASE HEPT"/>
    <property type="match status" value="1"/>
</dbReference>
<dbReference type="GO" id="GO:0110001">
    <property type="term" value="C:toxin-antitoxin complex"/>
    <property type="evidence" value="ECO:0007669"/>
    <property type="project" value="InterPro"/>
</dbReference>
<dbReference type="Proteomes" id="UP000295689">
    <property type="component" value="Unassembled WGS sequence"/>
</dbReference>
<reference evidence="5 6" key="1">
    <citation type="journal article" date="2015" name="Stand. Genomic Sci.">
        <title>Genomic Encyclopedia of Bacterial and Archaeal Type Strains, Phase III: the genomes of soil and plant-associated and newly described type strains.</title>
        <authorList>
            <person name="Whitman W.B."/>
            <person name="Woyke T."/>
            <person name="Klenk H.P."/>
            <person name="Zhou Y."/>
            <person name="Lilburn T.G."/>
            <person name="Beck B.J."/>
            <person name="De Vos P."/>
            <person name="Vandamme P."/>
            <person name="Eisen J.A."/>
            <person name="Garrity G."/>
            <person name="Hugenholtz P."/>
            <person name="Kyrpides N.C."/>
        </authorList>
    </citation>
    <scope>NUCLEOTIDE SEQUENCE [LARGE SCALE GENOMIC DNA]</scope>
    <source>
        <strain evidence="5 6">CV53</strain>
    </source>
</reference>
<comment type="caution">
    <text evidence="5">The sequence shown here is derived from an EMBL/GenBank/DDBJ whole genome shotgun (WGS) entry which is preliminary data.</text>
</comment>
<evidence type="ECO:0000256" key="4">
    <source>
        <dbReference type="ARBA" id="ARBA00024207"/>
    </source>
</evidence>
<dbReference type="Gene3D" id="1.20.120.580">
    <property type="entry name" value="bsu32300-like"/>
    <property type="match status" value="1"/>
</dbReference>
<keyword evidence="2" id="KW-0540">Nuclease</keyword>
<gene>
    <name evidence="5" type="ORF">EV146_11630</name>
</gene>
<accession>A0A4R2AZY5</accession>